<evidence type="ECO:0000313" key="1">
    <source>
        <dbReference type="EMBL" id="AOM39926.1"/>
    </source>
</evidence>
<organism evidence="2 4">
    <name type="scientific">Xenorhabdus hominickii</name>
    <dbReference type="NCBI Taxonomy" id="351679"/>
    <lineage>
        <taxon>Bacteria</taxon>
        <taxon>Pseudomonadati</taxon>
        <taxon>Pseudomonadota</taxon>
        <taxon>Gammaproteobacteria</taxon>
        <taxon>Enterobacterales</taxon>
        <taxon>Morganellaceae</taxon>
        <taxon>Xenorhabdus</taxon>
    </lineage>
</organism>
<dbReference type="RefSeq" id="WP_069315671.1">
    <property type="nucleotide sequence ID" value="NZ_CAWNQJ010000090.1"/>
</dbReference>
<accession>A0A2G0Q3B1</accession>
<dbReference type="KEGG" id="xho:A9255_04655"/>
<dbReference type="EMBL" id="CP016176">
    <property type="protein sequence ID" value="AOM39926.1"/>
    <property type="molecule type" value="Genomic_DNA"/>
</dbReference>
<protein>
    <submittedName>
        <fullName evidence="2">Integrase</fullName>
    </submittedName>
</protein>
<dbReference type="AlphaFoldDB" id="A0A2G0Q3B1"/>
<dbReference type="EMBL" id="NJAI01000006">
    <property type="protein sequence ID" value="PHM53717.1"/>
    <property type="molecule type" value="Genomic_DNA"/>
</dbReference>
<dbReference type="Proteomes" id="UP000225433">
    <property type="component" value="Unassembled WGS sequence"/>
</dbReference>
<evidence type="ECO:0000313" key="3">
    <source>
        <dbReference type="Proteomes" id="UP000094600"/>
    </source>
</evidence>
<gene>
    <name evidence="1" type="ORF">A9255_04655</name>
    <name evidence="2" type="ORF">Xhom_03718</name>
</gene>
<dbReference type="Proteomes" id="UP000094600">
    <property type="component" value="Chromosome"/>
</dbReference>
<sequence>MIYAKKAHKWAARREMIDATPLSDVISSDLEGIEKHSGVDIAGDIETGGRTLKEEELAVLLVMY</sequence>
<reference evidence="2 4" key="2">
    <citation type="journal article" date="2017" name="Nat. Microbiol.">
        <title>Natural product diversity associated with the nematode symbionts Photorhabdus and Xenorhabdus.</title>
        <authorList>
            <person name="Tobias N.J."/>
            <person name="Wolff H."/>
            <person name="Djahanschiri B."/>
            <person name="Grundmann F."/>
            <person name="Kronenwerth M."/>
            <person name="Shi Y.M."/>
            <person name="Simonyi S."/>
            <person name="Grun P."/>
            <person name="Shapiro-Ilan D."/>
            <person name="Pidot S.J."/>
            <person name="Stinear T.P."/>
            <person name="Ebersberger I."/>
            <person name="Bode H.B."/>
        </authorList>
    </citation>
    <scope>NUCLEOTIDE SEQUENCE [LARGE SCALE GENOMIC DNA]</scope>
    <source>
        <strain evidence="2 4">DSM 17903</strain>
    </source>
</reference>
<keyword evidence="3" id="KW-1185">Reference proteome</keyword>
<reference evidence="1 3" key="1">
    <citation type="submission" date="2016-06" db="EMBL/GenBank/DDBJ databases">
        <title>Bacterial characters and pathogenicity of Xenorhabdus hominickii from an entomopathogenic nematode, Steinernema monticolum.</title>
        <authorList>
            <person name="Park Y."/>
            <person name="Kim Y."/>
        </authorList>
    </citation>
    <scope>NUCLEOTIDE SEQUENCE [LARGE SCALE GENOMIC DNA]</scope>
    <source>
        <strain evidence="1 3">ANU1</strain>
    </source>
</reference>
<evidence type="ECO:0000313" key="2">
    <source>
        <dbReference type="EMBL" id="PHM53717.1"/>
    </source>
</evidence>
<evidence type="ECO:0000313" key="4">
    <source>
        <dbReference type="Proteomes" id="UP000225433"/>
    </source>
</evidence>
<name>A0A2G0Q3B1_XENHO</name>
<proteinExistence type="predicted"/>